<evidence type="ECO:0000256" key="1">
    <source>
        <dbReference type="SAM" id="Phobius"/>
    </source>
</evidence>
<organism evidence="2">
    <name type="scientific">Anguilla anguilla</name>
    <name type="common">European freshwater eel</name>
    <name type="synonym">Muraena anguilla</name>
    <dbReference type="NCBI Taxonomy" id="7936"/>
    <lineage>
        <taxon>Eukaryota</taxon>
        <taxon>Metazoa</taxon>
        <taxon>Chordata</taxon>
        <taxon>Craniata</taxon>
        <taxon>Vertebrata</taxon>
        <taxon>Euteleostomi</taxon>
        <taxon>Actinopterygii</taxon>
        <taxon>Neopterygii</taxon>
        <taxon>Teleostei</taxon>
        <taxon>Anguilliformes</taxon>
        <taxon>Anguillidae</taxon>
        <taxon>Anguilla</taxon>
    </lineage>
</organism>
<accession>A0A0E9WZ55</accession>
<evidence type="ECO:0000313" key="2">
    <source>
        <dbReference type="EMBL" id="JAH95644.1"/>
    </source>
</evidence>
<feature type="transmembrane region" description="Helical" evidence="1">
    <location>
        <begin position="29"/>
        <end position="48"/>
    </location>
</feature>
<proteinExistence type="predicted"/>
<reference evidence="2" key="1">
    <citation type="submission" date="2014-11" db="EMBL/GenBank/DDBJ databases">
        <authorList>
            <person name="Amaro Gonzalez C."/>
        </authorList>
    </citation>
    <scope>NUCLEOTIDE SEQUENCE</scope>
</reference>
<protein>
    <submittedName>
        <fullName evidence="2">Uncharacterized protein</fullName>
    </submittedName>
</protein>
<sequence length="90" mass="10081">MIRCNSCFICSPVSSLPFFVSGLIAKKTAFAKVAANMFICVFCMSWFIHLRVRPDRLWGGKDICASLSPYKCKELQPYTMFPLGPSHPTA</sequence>
<keyword evidence="1" id="KW-0472">Membrane</keyword>
<keyword evidence="1" id="KW-0812">Transmembrane</keyword>
<dbReference type="EMBL" id="GBXM01012933">
    <property type="protein sequence ID" value="JAH95644.1"/>
    <property type="molecule type" value="Transcribed_RNA"/>
</dbReference>
<reference evidence="2" key="2">
    <citation type="journal article" date="2015" name="Fish Shellfish Immunol.">
        <title>Early steps in the European eel (Anguilla anguilla)-Vibrio vulnificus interaction in the gills: Role of the RtxA13 toxin.</title>
        <authorList>
            <person name="Callol A."/>
            <person name="Pajuelo D."/>
            <person name="Ebbesson L."/>
            <person name="Teles M."/>
            <person name="MacKenzie S."/>
            <person name="Amaro C."/>
        </authorList>
    </citation>
    <scope>NUCLEOTIDE SEQUENCE</scope>
</reference>
<name>A0A0E9WZ55_ANGAN</name>
<dbReference type="AlphaFoldDB" id="A0A0E9WZ55"/>
<keyword evidence="1" id="KW-1133">Transmembrane helix</keyword>